<sequence>MWRHIASNALNFLIVLTFLIGGVLLWGQRQYTSAGPLADQMCLRVKDGSNMRKVSVNLADQGAVTNGSIFRMGANYSNKSNKLKAGSWLIPKAASMQNIVDSITRGGGSTCGTEIVYRVGVTRVEVQLRELDTKTNRYVEQLSFDIKSEDEKPQLFETTMKNSGTRFRIAVAEGVTSWQIVDALKRVDALEGEITEVPPEGSLSPDSYEFNSGATRSSIIEKMEELQDVRLATVWESRAGNLPLETPDELLILASIIEKETGLPDERAKVASVFINRLRRGMKLQTDPTVIYGVTEGRGILKRGLRQSELRSKTPWNTYIIDGLPPTPIANPGVDSLRAAANPDDTDFIFFVADGSGGHAFAETLAEHNKNVARWRKIEAERGSE</sequence>
<protein>
    <submittedName>
        <fullName evidence="8">FIG004453: protein YceG like</fullName>
    </submittedName>
</protein>
<keyword evidence="4 7" id="KW-0472">Membrane</keyword>
<dbReference type="EMBL" id="UOEG01000071">
    <property type="protein sequence ID" value="VAV91219.1"/>
    <property type="molecule type" value="Genomic_DNA"/>
</dbReference>
<dbReference type="InterPro" id="IPR003770">
    <property type="entry name" value="MLTG-like"/>
</dbReference>
<dbReference type="CDD" id="cd08010">
    <property type="entry name" value="MltG_like"/>
    <property type="match status" value="1"/>
</dbReference>
<organism evidence="8">
    <name type="scientific">hydrothermal vent metagenome</name>
    <dbReference type="NCBI Taxonomy" id="652676"/>
    <lineage>
        <taxon>unclassified sequences</taxon>
        <taxon>metagenomes</taxon>
        <taxon>ecological metagenomes</taxon>
    </lineage>
</organism>
<dbReference type="PANTHER" id="PTHR30518:SF2">
    <property type="entry name" value="ENDOLYTIC MUREIN TRANSGLYCOSYLASE"/>
    <property type="match status" value="1"/>
</dbReference>
<keyword evidence="3 7" id="KW-1133">Transmembrane helix</keyword>
<keyword evidence="1" id="KW-1003">Cell membrane</keyword>
<dbReference type="Gene3D" id="3.30.160.60">
    <property type="entry name" value="Classic Zinc Finger"/>
    <property type="match status" value="1"/>
</dbReference>
<accession>A0A3B0RGQ8</accession>
<evidence type="ECO:0000256" key="4">
    <source>
        <dbReference type="ARBA" id="ARBA00023136"/>
    </source>
</evidence>
<keyword evidence="2 7" id="KW-0812">Transmembrane</keyword>
<dbReference type="Pfam" id="PF02618">
    <property type="entry name" value="YceG"/>
    <property type="match status" value="1"/>
</dbReference>
<gene>
    <name evidence="8" type="ORF">MNBD_ALPHA07-83</name>
</gene>
<evidence type="ECO:0000313" key="8">
    <source>
        <dbReference type="EMBL" id="VAV91219.1"/>
    </source>
</evidence>
<dbReference type="Gene3D" id="3.30.1490.480">
    <property type="entry name" value="Endolytic murein transglycosylase"/>
    <property type="match status" value="1"/>
</dbReference>
<dbReference type="AlphaFoldDB" id="A0A3B0RGQ8"/>
<dbReference type="PANTHER" id="PTHR30518">
    <property type="entry name" value="ENDOLYTIC MUREIN TRANSGLYCOSYLASE"/>
    <property type="match status" value="1"/>
</dbReference>
<name>A0A3B0RGQ8_9ZZZZ</name>
<dbReference type="HAMAP" id="MF_02065">
    <property type="entry name" value="MltG"/>
    <property type="match status" value="1"/>
</dbReference>
<proteinExistence type="inferred from homology"/>
<keyword evidence="5" id="KW-0456">Lyase</keyword>
<evidence type="ECO:0000256" key="5">
    <source>
        <dbReference type="ARBA" id="ARBA00023239"/>
    </source>
</evidence>
<evidence type="ECO:0000256" key="1">
    <source>
        <dbReference type="ARBA" id="ARBA00022475"/>
    </source>
</evidence>
<feature type="transmembrane region" description="Helical" evidence="7">
    <location>
        <begin position="9"/>
        <end position="27"/>
    </location>
</feature>
<reference evidence="8" key="1">
    <citation type="submission" date="2018-06" db="EMBL/GenBank/DDBJ databases">
        <authorList>
            <person name="Zhirakovskaya E."/>
        </authorList>
    </citation>
    <scope>NUCLEOTIDE SEQUENCE</scope>
</reference>
<dbReference type="NCBIfam" id="TIGR00247">
    <property type="entry name" value="endolytic transglycosylase MltG"/>
    <property type="match status" value="1"/>
</dbReference>
<dbReference type="GO" id="GO:0016829">
    <property type="term" value="F:lyase activity"/>
    <property type="evidence" value="ECO:0007669"/>
    <property type="project" value="UniProtKB-KW"/>
</dbReference>
<evidence type="ECO:0000256" key="2">
    <source>
        <dbReference type="ARBA" id="ARBA00022692"/>
    </source>
</evidence>
<evidence type="ECO:0000256" key="6">
    <source>
        <dbReference type="ARBA" id="ARBA00023316"/>
    </source>
</evidence>
<dbReference type="GO" id="GO:0071555">
    <property type="term" value="P:cell wall organization"/>
    <property type="evidence" value="ECO:0007669"/>
    <property type="project" value="UniProtKB-KW"/>
</dbReference>
<evidence type="ECO:0000256" key="7">
    <source>
        <dbReference type="SAM" id="Phobius"/>
    </source>
</evidence>
<evidence type="ECO:0000256" key="3">
    <source>
        <dbReference type="ARBA" id="ARBA00022989"/>
    </source>
</evidence>
<keyword evidence="6" id="KW-0961">Cell wall biogenesis/degradation</keyword>